<reference evidence="1 2" key="1">
    <citation type="submission" date="2023-08" db="EMBL/GenBank/DDBJ databases">
        <title>Implementing the SeqCode for naming new Mesorhizobium species isolated from Vachellia karroo root nodules.</title>
        <authorList>
            <person name="Van Lill M."/>
        </authorList>
    </citation>
    <scope>NUCLEOTIDE SEQUENCE [LARGE SCALE GENOMIC DNA]</scope>
    <source>
        <strain evidence="1 2">MSK 1335</strain>
    </source>
</reference>
<dbReference type="Proteomes" id="UP001276840">
    <property type="component" value="Unassembled WGS sequence"/>
</dbReference>
<gene>
    <name evidence="1" type="ORF">RFM68_25225</name>
</gene>
<accession>A0ABU4ZQW9</accession>
<organism evidence="1 2">
    <name type="scientific">Mesorhizobium montanum</name>
    <dbReference type="NCBI Taxonomy" id="3072323"/>
    <lineage>
        <taxon>Bacteria</taxon>
        <taxon>Pseudomonadati</taxon>
        <taxon>Pseudomonadota</taxon>
        <taxon>Alphaproteobacteria</taxon>
        <taxon>Hyphomicrobiales</taxon>
        <taxon>Phyllobacteriaceae</taxon>
        <taxon>Mesorhizobium</taxon>
    </lineage>
</organism>
<dbReference type="EMBL" id="JAVIJF010000020">
    <property type="protein sequence ID" value="MDX8527804.1"/>
    <property type="molecule type" value="Genomic_DNA"/>
</dbReference>
<evidence type="ECO:0000313" key="2">
    <source>
        <dbReference type="Proteomes" id="UP001276840"/>
    </source>
</evidence>
<comment type="caution">
    <text evidence="1">The sequence shown here is derived from an EMBL/GenBank/DDBJ whole genome shotgun (WGS) entry which is preliminary data.</text>
</comment>
<keyword evidence="2" id="KW-1185">Reference proteome</keyword>
<evidence type="ECO:0008006" key="3">
    <source>
        <dbReference type="Google" id="ProtNLM"/>
    </source>
</evidence>
<proteinExistence type="predicted"/>
<dbReference type="RefSeq" id="WP_320235750.1">
    <property type="nucleotide sequence ID" value="NZ_JAVIJF010000020.1"/>
</dbReference>
<sequence>MNVLSFERRYYPSKCPICAGTALEAEITLRKVEFQCASCGAFEITSAARTAMKGLSQESRGVWLAQARQQHSTIPLVACANETTSQGASGDSVS</sequence>
<protein>
    <recommendedName>
        <fullName evidence="3">Restriction alleviation protein, Lar family</fullName>
    </recommendedName>
</protein>
<evidence type="ECO:0000313" key="1">
    <source>
        <dbReference type="EMBL" id="MDX8527804.1"/>
    </source>
</evidence>
<name>A0ABU4ZQW9_9HYPH</name>